<reference evidence="8" key="1">
    <citation type="submission" date="2021-03" db="EMBL/GenBank/DDBJ databases">
        <title>Comparative genomics and phylogenomic investigation of the class Geoglossomycetes provide insights into ecological specialization and systematics.</title>
        <authorList>
            <person name="Melie T."/>
            <person name="Pirro S."/>
            <person name="Miller A.N."/>
            <person name="Quandt A."/>
        </authorList>
    </citation>
    <scope>NUCLEOTIDE SEQUENCE</scope>
    <source>
        <strain evidence="8">GBOQ0MN5Z8</strain>
    </source>
</reference>
<evidence type="ECO:0000256" key="5">
    <source>
        <dbReference type="RuleBase" id="RU367081"/>
    </source>
</evidence>
<dbReference type="Proteomes" id="UP000698800">
    <property type="component" value="Unassembled WGS sequence"/>
</dbReference>
<dbReference type="InterPro" id="IPR001104">
    <property type="entry name" value="3-oxo-5_a-steroid_4-DH_C"/>
</dbReference>
<comment type="pathway">
    <text evidence="5">Protein modification; protein glycosylation.</text>
</comment>
<evidence type="ECO:0000313" key="9">
    <source>
        <dbReference type="Proteomes" id="UP000698800"/>
    </source>
</evidence>
<keyword evidence="9" id="KW-1185">Reference proteome</keyword>
<keyword evidence="5" id="KW-0521">NADP</keyword>
<dbReference type="PROSITE" id="PS50244">
    <property type="entry name" value="S5A_REDUCTASE"/>
    <property type="match status" value="1"/>
</dbReference>
<feature type="transmembrane region" description="Helical" evidence="5">
    <location>
        <begin position="171"/>
        <end position="191"/>
    </location>
</feature>
<feature type="transmembrane region" description="Helical" evidence="5">
    <location>
        <begin position="91"/>
        <end position="110"/>
    </location>
</feature>
<keyword evidence="4 5" id="KW-0472">Membrane</keyword>
<feature type="transmembrane region" description="Helical" evidence="5">
    <location>
        <begin position="6"/>
        <end position="24"/>
    </location>
</feature>
<comment type="caution">
    <text evidence="8">The sequence shown here is derived from an EMBL/GenBank/DDBJ whole genome shotgun (WGS) entry which is preliminary data.</text>
</comment>
<keyword evidence="3 5" id="KW-1133">Transmembrane helix</keyword>
<comment type="catalytic activity">
    <reaction evidence="5">
        <text>a di-trans,poly-cis-dolichal + NADP(+) = a di-trans,poly-cis-polyprenal + NADPH + H(+)</text>
        <dbReference type="Rhea" id="RHEA:80727"/>
        <dbReference type="Rhea" id="RHEA-COMP:19536"/>
        <dbReference type="Rhea" id="RHEA-COMP:19537"/>
        <dbReference type="ChEBI" id="CHEBI:15378"/>
        <dbReference type="ChEBI" id="CHEBI:57783"/>
        <dbReference type="ChEBI" id="CHEBI:58349"/>
        <dbReference type="ChEBI" id="CHEBI:231623"/>
        <dbReference type="ChEBI" id="CHEBI:231637"/>
        <dbReference type="EC" id="1.3.1.94"/>
    </reaction>
    <physiologicalReaction direction="right-to-left" evidence="5">
        <dbReference type="Rhea" id="RHEA:80729"/>
    </physiologicalReaction>
</comment>
<proteinExistence type="inferred from homology"/>
<keyword evidence="5" id="KW-0256">Endoplasmic reticulum</keyword>
<dbReference type="GO" id="GO:0006488">
    <property type="term" value="P:dolichol-linked oligosaccharide biosynthetic process"/>
    <property type="evidence" value="ECO:0007669"/>
    <property type="project" value="UniProtKB-UniRule"/>
</dbReference>
<dbReference type="InterPro" id="IPR039698">
    <property type="entry name" value="Dfg10/SRD5A3"/>
</dbReference>
<gene>
    <name evidence="8" type="ORF">FGG08_004190</name>
</gene>
<dbReference type="GO" id="GO:0005789">
    <property type="term" value="C:endoplasmic reticulum membrane"/>
    <property type="evidence" value="ECO:0007669"/>
    <property type="project" value="UniProtKB-SubCell"/>
</dbReference>
<feature type="transmembrane region" description="Helical" evidence="5">
    <location>
        <begin position="269"/>
        <end position="292"/>
    </location>
</feature>
<evidence type="ECO:0000256" key="4">
    <source>
        <dbReference type="ARBA" id="ARBA00023136"/>
    </source>
</evidence>
<dbReference type="PANTHER" id="PTHR14624">
    <property type="entry name" value="DFG10 PROTEIN"/>
    <property type="match status" value="1"/>
</dbReference>
<feature type="region of interest" description="Disordered" evidence="6">
    <location>
        <begin position="44"/>
        <end position="69"/>
    </location>
</feature>
<keyword evidence="2 5" id="KW-0812">Transmembrane</keyword>
<evidence type="ECO:0000259" key="7">
    <source>
        <dbReference type="Pfam" id="PF02544"/>
    </source>
</evidence>
<dbReference type="EMBL" id="JAGHQL010000081">
    <property type="protein sequence ID" value="KAH0541352.1"/>
    <property type="molecule type" value="Genomic_DNA"/>
</dbReference>
<comment type="function">
    <text evidence="5">Plays a key role in early steps of protein N-linked glycosylation by being involved in the conversion of polyprenol into dolichol. Acts as a polyprenal reductase that mediates the reduction of polyprenal into dolichal in a NADP-dependent mechanism. Dolichols are required for the synthesis of dolichol-linked monosaccharides and the oligosaccharide precursor used for N-glycosylation.</text>
</comment>
<dbReference type="GO" id="GO:0102389">
    <property type="term" value="F:polyprenol reductase activity"/>
    <property type="evidence" value="ECO:0007669"/>
    <property type="project" value="UniProtKB-UniRule"/>
</dbReference>
<feature type="transmembrane region" description="Helical" evidence="5">
    <location>
        <begin position="226"/>
        <end position="248"/>
    </location>
</feature>
<dbReference type="EC" id="1.3.1.94" evidence="5"/>
<protein>
    <recommendedName>
        <fullName evidence="5">Polyprenal reductase</fullName>
        <ecNumber evidence="5">1.3.1.94</ecNumber>
    </recommendedName>
</protein>
<feature type="domain" description="3-oxo-5-alpha-steroid 4-dehydrogenase C-terminal" evidence="7">
    <location>
        <begin position="233"/>
        <end position="344"/>
    </location>
</feature>
<keyword evidence="5" id="KW-0560">Oxidoreductase</keyword>
<dbReference type="PANTHER" id="PTHR14624:SF0">
    <property type="entry name" value="POLYPRENOL REDUCTASE"/>
    <property type="match status" value="1"/>
</dbReference>
<organism evidence="8 9">
    <name type="scientific">Glutinoglossum americanum</name>
    <dbReference type="NCBI Taxonomy" id="1670608"/>
    <lineage>
        <taxon>Eukaryota</taxon>
        <taxon>Fungi</taxon>
        <taxon>Dikarya</taxon>
        <taxon>Ascomycota</taxon>
        <taxon>Pezizomycotina</taxon>
        <taxon>Geoglossomycetes</taxon>
        <taxon>Geoglossales</taxon>
        <taxon>Geoglossaceae</taxon>
        <taxon>Glutinoglossum</taxon>
    </lineage>
</organism>
<dbReference type="GO" id="GO:0160198">
    <property type="term" value="F:polyprenal reductase activity"/>
    <property type="evidence" value="ECO:0007669"/>
    <property type="project" value="UniProtKB-EC"/>
</dbReference>
<evidence type="ECO:0000313" key="8">
    <source>
        <dbReference type="EMBL" id="KAH0541352.1"/>
    </source>
</evidence>
<feature type="compositionally biased region" description="Basic and acidic residues" evidence="6">
    <location>
        <begin position="51"/>
        <end position="65"/>
    </location>
</feature>
<evidence type="ECO:0000256" key="2">
    <source>
        <dbReference type="ARBA" id="ARBA00022692"/>
    </source>
</evidence>
<accession>A0A9P8IBX1</accession>
<comment type="subcellular location">
    <subcellularLocation>
        <location evidence="1">Endomembrane system</location>
        <topology evidence="1">Multi-pass membrane protein</topology>
    </subcellularLocation>
    <subcellularLocation>
        <location evidence="5">Endoplasmic reticulum membrane</location>
    </subcellularLocation>
</comment>
<dbReference type="GO" id="GO:0003865">
    <property type="term" value="F:3-oxo-5-alpha-steroid 4-dehydrogenase activity"/>
    <property type="evidence" value="ECO:0007669"/>
    <property type="project" value="TreeGrafter"/>
</dbReference>
<comment type="similarity">
    <text evidence="5">Belongs to the steroid 5-alpha reductase family. Polyprenal reductase subfamily.</text>
</comment>
<name>A0A9P8IBX1_9PEZI</name>
<sequence length="345" mass="38970">MEPTQALRGFFLLATSTVLFVNSVPPLRSRFLAYGSRSAQITVERTTPNPKPKDIKTTTKEKEPSNDGNPLSRLLDAVASIQVPHSWFTHFYLVSVASSLFWAVQILTQGRVFNMVLSWQQNASIEKKDGFSKIGMTLDQITVVWTLMMMQGARRLYESTILMKPSQSTMGFMHWVLGVGFYMAIGIAIWVEGIREWSTRRPSSPLLIRVHTAALLRETPPTIWDIGLAGPSIRTLLCITIFLFASGVQHDCHRYLTSLEKYTLPDLPIFRTFICPHYTAECLIYLSLAILAAPEGSLVNATIFTALVFTTVNLGVTAELSREWYAMKFGEEKIEGRWRMIPFIH</sequence>
<dbReference type="AlphaFoldDB" id="A0A9P8IBX1"/>
<evidence type="ECO:0000256" key="3">
    <source>
        <dbReference type="ARBA" id="ARBA00022989"/>
    </source>
</evidence>
<dbReference type="Pfam" id="PF02544">
    <property type="entry name" value="Steroid_dh"/>
    <property type="match status" value="1"/>
</dbReference>
<evidence type="ECO:0000256" key="6">
    <source>
        <dbReference type="SAM" id="MobiDB-lite"/>
    </source>
</evidence>
<evidence type="ECO:0000256" key="1">
    <source>
        <dbReference type="ARBA" id="ARBA00004127"/>
    </source>
</evidence>
<dbReference type="OrthoDB" id="541710at2759"/>
<dbReference type="GO" id="GO:0016095">
    <property type="term" value="P:polyprenol catabolic process"/>
    <property type="evidence" value="ECO:0007669"/>
    <property type="project" value="UniProtKB-UniRule"/>
</dbReference>
<feature type="transmembrane region" description="Helical" evidence="5">
    <location>
        <begin position="298"/>
        <end position="318"/>
    </location>
</feature>